<feature type="chain" id="PRO_5043966497" evidence="1">
    <location>
        <begin position="19"/>
        <end position="91"/>
    </location>
</feature>
<dbReference type="EMBL" id="BTGC01000003">
    <property type="protein sequence ID" value="GMM49871.1"/>
    <property type="molecule type" value="Genomic_DNA"/>
</dbReference>
<comment type="caution">
    <text evidence="2">The sequence shown here is derived from an EMBL/GenBank/DDBJ whole genome shotgun (WGS) entry which is preliminary data.</text>
</comment>
<evidence type="ECO:0000313" key="3">
    <source>
        <dbReference type="Proteomes" id="UP001362899"/>
    </source>
</evidence>
<keyword evidence="1" id="KW-0732">Signal</keyword>
<sequence>MNFLPFLSLLVAIATVGARKPITVTWHDRTYTITGPTTLHWETSSAAEGVRTEITTYTKPFVSDVVIENVVTGYTVLYRSVAGDYNTTLSQ</sequence>
<protein>
    <submittedName>
        <fullName evidence="2">Uncharacterized protein</fullName>
    </submittedName>
</protein>
<feature type="signal peptide" evidence="1">
    <location>
        <begin position="1"/>
        <end position="18"/>
    </location>
</feature>
<accession>A0AAV5RH07</accession>
<dbReference type="Proteomes" id="UP001362899">
    <property type="component" value="Unassembled WGS sequence"/>
</dbReference>
<proteinExistence type="predicted"/>
<organism evidence="2 3">
    <name type="scientific">Starmerella bacillaris</name>
    <name type="common">Yeast</name>
    <name type="synonym">Candida zemplinina</name>
    <dbReference type="NCBI Taxonomy" id="1247836"/>
    <lineage>
        <taxon>Eukaryota</taxon>
        <taxon>Fungi</taxon>
        <taxon>Dikarya</taxon>
        <taxon>Ascomycota</taxon>
        <taxon>Saccharomycotina</taxon>
        <taxon>Dipodascomycetes</taxon>
        <taxon>Dipodascales</taxon>
        <taxon>Trichomonascaceae</taxon>
        <taxon>Starmerella</taxon>
    </lineage>
</organism>
<gene>
    <name evidence="2" type="ORF">DASB73_008290</name>
</gene>
<dbReference type="AlphaFoldDB" id="A0AAV5RH07"/>
<keyword evidence="3" id="KW-1185">Reference proteome</keyword>
<name>A0AAV5RH07_STABA</name>
<evidence type="ECO:0000256" key="1">
    <source>
        <dbReference type="SAM" id="SignalP"/>
    </source>
</evidence>
<reference evidence="2 3" key="1">
    <citation type="journal article" date="2023" name="Elife">
        <title>Identification of key yeast species and microbe-microbe interactions impacting larval growth of Drosophila in the wild.</title>
        <authorList>
            <person name="Mure A."/>
            <person name="Sugiura Y."/>
            <person name="Maeda R."/>
            <person name="Honda K."/>
            <person name="Sakurai N."/>
            <person name="Takahashi Y."/>
            <person name="Watada M."/>
            <person name="Katoh T."/>
            <person name="Gotoh A."/>
            <person name="Gotoh Y."/>
            <person name="Taniguchi I."/>
            <person name="Nakamura K."/>
            <person name="Hayashi T."/>
            <person name="Katayama T."/>
            <person name="Uemura T."/>
            <person name="Hattori Y."/>
        </authorList>
    </citation>
    <scope>NUCLEOTIDE SEQUENCE [LARGE SCALE GENOMIC DNA]</scope>
    <source>
        <strain evidence="2 3">SB-73</strain>
    </source>
</reference>
<evidence type="ECO:0000313" key="2">
    <source>
        <dbReference type="EMBL" id="GMM49871.1"/>
    </source>
</evidence>